<organism evidence="2">
    <name type="scientific">Enterobacter kobei</name>
    <dbReference type="NCBI Taxonomy" id="208224"/>
    <lineage>
        <taxon>Bacteria</taxon>
        <taxon>Pseudomonadati</taxon>
        <taxon>Pseudomonadota</taxon>
        <taxon>Gammaproteobacteria</taxon>
        <taxon>Enterobacterales</taxon>
        <taxon>Enterobacteriaceae</taxon>
        <taxon>Enterobacter</taxon>
        <taxon>Enterobacter cloacae complex</taxon>
    </lineage>
</organism>
<evidence type="ECO:0000313" key="2">
    <source>
        <dbReference type="EMBL" id="PJD74686.1"/>
    </source>
</evidence>
<proteinExistence type="predicted"/>
<comment type="caution">
    <text evidence="2">The sequence shown here is derived from an EMBL/GenBank/DDBJ whole genome shotgun (WGS) entry which is preliminary data.</text>
</comment>
<sequence length="267" mass="29908">MKKIVGVLLLSFLLAGCEKPKIDSSTDDAMKSSIAKVRESLPENKREEFDNALKVVAFSNINMADLMRASSESDKEDLSKKMREPLSGKTGDEIISYAQQVTAERELKQKEQAVQEIKELEQKKSGSEKAKEELKKVQVLSSRFSLEPEEYGRPQPIIRLVVKNNTDKAISRVFFHGVIASDGRSVPWLEKDFNYEIAGGLEPNEEATWALAPNKFSEWGQVDAPADAIFTVTVTRVNGADKEALFDASGFTEQDNSRLEDLKKKYL</sequence>
<gene>
    <name evidence="2" type="ORF">B9Q37_12395</name>
</gene>
<reference evidence="2 3" key="1">
    <citation type="journal article" date="2017" name="J. Antimicrob. Chemother.">
        <title>Characterization of the population structure, drug resistance mechanisms and plasmids of the community-associated Enterobacter cloacae complex in China.</title>
        <authorList>
            <person name="Zhou K."/>
            <person name="Yu W."/>
            <person name="Cao X."/>
            <person name="Shen P."/>
            <person name="Lu H."/>
            <person name="Luo Q."/>
            <person name="Rossen J.W.A."/>
            <person name="Xiao Y."/>
        </authorList>
    </citation>
    <scope>NUCLEOTIDE SEQUENCE [LARGE SCALE GENOMIC DNA]</scope>
    <source>
        <strain evidence="2">ECC1097</strain>
    </source>
</reference>
<dbReference type="RefSeq" id="WP_047363522.1">
    <property type="nucleotide sequence ID" value="NZ_FJYB01000002.1"/>
</dbReference>
<dbReference type="AlphaFoldDB" id="A0A2J0PJU6"/>
<evidence type="ECO:0000313" key="3">
    <source>
        <dbReference type="Proteomes" id="UP000230495"/>
    </source>
</evidence>
<accession>A0A2J0PJU6</accession>
<evidence type="ECO:0000256" key="1">
    <source>
        <dbReference type="SAM" id="Coils"/>
    </source>
</evidence>
<dbReference type="PROSITE" id="PS51257">
    <property type="entry name" value="PROKAR_LIPOPROTEIN"/>
    <property type="match status" value="1"/>
</dbReference>
<dbReference type="Pfam" id="PF20404">
    <property type="entry name" value="DUF6694"/>
    <property type="match status" value="1"/>
</dbReference>
<feature type="coiled-coil region" evidence="1">
    <location>
        <begin position="100"/>
        <end position="137"/>
    </location>
</feature>
<dbReference type="Proteomes" id="UP000230495">
    <property type="component" value="Unassembled WGS sequence"/>
</dbReference>
<name>A0A2J0PJU6_9ENTR</name>
<dbReference type="InterPro" id="IPR046516">
    <property type="entry name" value="DUF6694"/>
</dbReference>
<dbReference type="OrthoDB" id="6464078at2"/>
<keyword evidence="1" id="KW-0175">Coiled coil</keyword>
<evidence type="ECO:0008006" key="4">
    <source>
        <dbReference type="Google" id="ProtNLM"/>
    </source>
</evidence>
<protein>
    <recommendedName>
        <fullName evidence="4">Lipoprotein</fullName>
    </recommendedName>
</protein>
<dbReference type="EMBL" id="NEEU01000004">
    <property type="protein sequence ID" value="PJD74686.1"/>
    <property type="molecule type" value="Genomic_DNA"/>
</dbReference>